<dbReference type="Proteomes" id="UP001607069">
    <property type="component" value="Unassembled WGS sequence"/>
</dbReference>
<dbReference type="EMBL" id="JBIHMK010000004">
    <property type="protein sequence ID" value="MFH0247017.1"/>
    <property type="molecule type" value="Genomic_DNA"/>
</dbReference>
<accession>A0ABW7HMP2</accession>
<feature type="compositionally biased region" description="Basic and acidic residues" evidence="1">
    <location>
        <begin position="35"/>
        <end position="56"/>
    </location>
</feature>
<protein>
    <recommendedName>
        <fullName evidence="4">CsbD family protein</fullName>
    </recommendedName>
</protein>
<dbReference type="RefSeq" id="WP_279951039.1">
    <property type="nucleotide sequence ID" value="NZ_BAABEN010000012.1"/>
</dbReference>
<feature type="region of interest" description="Disordered" evidence="1">
    <location>
        <begin position="1"/>
        <end position="63"/>
    </location>
</feature>
<sequence>MGIMDRVRGMAGRHGGKAGETSGGGTRGRHRRRTGTRDAKIREARERLTRERDEKGNTAGPAA</sequence>
<reference evidence="2 3" key="1">
    <citation type="submission" date="2024-10" db="EMBL/GenBank/DDBJ databases">
        <authorList>
            <person name="Cho J.-C."/>
        </authorList>
    </citation>
    <scope>NUCLEOTIDE SEQUENCE [LARGE SCALE GENOMIC DNA]</scope>
    <source>
        <strain evidence="2 3">KCTC29696</strain>
    </source>
</reference>
<keyword evidence="3" id="KW-1185">Reference proteome</keyword>
<evidence type="ECO:0000256" key="1">
    <source>
        <dbReference type="SAM" id="MobiDB-lite"/>
    </source>
</evidence>
<comment type="caution">
    <text evidence="2">The sequence shown here is derived from an EMBL/GenBank/DDBJ whole genome shotgun (WGS) entry which is preliminary data.</text>
</comment>
<gene>
    <name evidence="2" type="ORF">ACG5V6_02115</name>
</gene>
<evidence type="ECO:0000313" key="2">
    <source>
        <dbReference type="EMBL" id="MFH0247017.1"/>
    </source>
</evidence>
<organism evidence="2 3">
    <name type="scientific">Streptomyces chitinivorans</name>
    <dbReference type="NCBI Taxonomy" id="1257027"/>
    <lineage>
        <taxon>Bacteria</taxon>
        <taxon>Bacillati</taxon>
        <taxon>Actinomycetota</taxon>
        <taxon>Actinomycetes</taxon>
        <taxon>Kitasatosporales</taxon>
        <taxon>Streptomycetaceae</taxon>
        <taxon>Streptomyces</taxon>
    </lineage>
</organism>
<proteinExistence type="predicted"/>
<evidence type="ECO:0008006" key="4">
    <source>
        <dbReference type="Google" id="ProtNLM"/>
    </source>
</evidence>
<evidence type="ECO:0000313" key="3">
    <source>
        <dbReference type="Proteomes" id="UP001607069"/>
    </source>
</evidence>
<name>A0ABW7HMP2_9ACTN</name>